<dbReference type="RefSeq" id="WP_012930689.1">
    <property type="nucleotide sequence ID" value="NC_013730.1"/>
</dbReference>
<sequence length="512" mass="52997">MITLYRKTRRIIAGLTAFGFLLTLNACQDHRLSPDPGTLPDATVYALSDANQLIRLNIRASASLLATTTITGLASGERILSIDFRPATGQLYGVSNMSRLFVINPATGEGRPLTPTAFTPAVSGSVVGLDFNPTVDRIRLVTNTGQDLRLNPETGTVAAVDGNINGAFGAMISEVAYTNNRAGSTTTTLYDIDPATDRLYIQNPPNNGTLTDVGPLGLDITGAAGFDISPTDNTQGLVAVMFNGASELQQINLSTGRLQKLGNLPGTIIGLAIPTEPVAYAIDGANNLLIFNPMNPAPIAKVLTGLQPSEVLYGIDFRPANGQLYAIGSSSRLYTINTANGAATQVGSGPLSTLLSGTDVGFDFNPTVDRIRVTTTTGQNLRLNPNDGAVAAVDGPLNPGTPMVSASAYTNNVAGATTTILYDLDIQSTSVMLVQQNPPNNGTLVSVGPLGFTAEAANGFDIGGASGTAYALLRVNGTTQLYTINLTTGSATAGASLPGNPMIRGFALGLGF</sequence>
<organism evidence="3 4">
    <name type="scientific">Spirosoma linguale (strain ATCC 33905 / DSM 74 / LMG 10896 / Claus 1)</name>
    <dbReference type="NCBI Taxonomy" id="504472"/>
    <lineage>
        <taxon>Bacteria</taxon>
        <taxon>Pseudomonadati</taxon>
        <taxon>Bacteroidota</taxon>
        <taxon>Cytophagia</taxon>
        <taxon>Cytophagales</taxon>
        <taxon>Cytophagaceae</taxon>
        <taxon>Spirosoma</taxon>
    </lineage>
</organism>
<gene>
    <name evidence="3" type="ordered locus">Slin_6246</name>
</gene>
<keyword evidence="1" id="KW-0732">Signal</keyword>
<dbReference type="Proteomes" id="UP000002028">
    <property type="component" value="Chromosome"/>
</dbReference>
<feature type="domain" description="DUF4394" evidence="2">
    <location>
        <begin position="288"/>
        <end position="507"/>
    </location>
</feature>
<dbReference type="KEGG" id="sli:Slin_6246"/>
<protein>
    <recommendedName>
        <fullName evidence="2">DUF4394 domain-containing protein</fullName>
    </recommendedName>
</protein>
<dbReference type="EMBL" id="CP001769">
    <property type="protein sequence ID" value="ADB42205.1"/>
    <property type="molecule type" value="Genomic_DNA"/>
</dbReference>
<feature type="domain" description="DUF4394" evidence="2">
    <location>
        <begin position="53"/>
        <end position="272"/>
    </location>
</feature>
<dbReference type="eggNOG" id="COG3386">
    <property type="taxonomic scope" value="Bacteria"/>
</dbReference>
<dbReference type="InterPro" id="IPR025507">
    <property type="entry name" value="DUF4394"/>
</dbReference>
<evidence type="ECO:0000313" key="3">
    <source>
        <dbReference type="EMBL" id="ADB42205.1"/>
    </source>
</evidence>
<dbReference type="HOGENOM" id="CLU_036386_0_0_10"/>
<keyword evidence="4" id="KW-1185">Reference proteome</keyword>
<evidence type="ECO:0000256" key="1">
    <source>
        <dbReference type="SAM" id="SignalP"/>
    </source>
</evidence>
<dbReference type="SUPFAM" id="SSF63829">
    <property type="entry name" value="Calcium-dependent phosphotriesterase"/>
    <property type="match status" value="1"/>
</dbReference>
<evidence type="ECO:0000313" key="4">
    <source>
        <dbReference type="Proteomes" id="UP000002028"/>
    </source>
</evidence>
<dbReference type="Pfam" id="PF14339">
    <property type="entry name" value="DUF4394"/>
    <property type="match status" value="2"/>
</dbReference>
<feature type="chain" id="PRO_5003034270" description="DUF4394 domain-containing protein" evidence="1">
    <location>
        <begin position="27"/>
        <end position="512"/>
    </location>
</feature>
<reference evidence="3 4" key="1">
    <citation type="journal article" date="2010" name="Stand. Genomic Sci.">
        <title>Complete genome sequence of Spirosoma linguale type strain (1).</title>
        <authorList>
            <person name="Lail K."/>
            <person name="Sikorski J."/>
            <person name="Saunders E."/>
            <person name="Lapidus A."/>
            <person name="Glavina Del Rio T."/>
            <person name="Copeland A."/>
            <person name="Tice H."/>
            <person name="Cheng J.-F."/>
            <person name="Lucas S."/>
            <person name="Nolan M."/>
            <person name="Bruce D."/>
            <person name="Goodwin L."/>
            <person name="Pitluck S."/>
            <person name="Ivanova N."/>
            <person name="Mavromatis K."/>
            <person name="Ovchinnikova G."/>
            <person name="Pati A."/>
            <person name="Chen A."/>
            <person name="Palaniappan K."/>
            <person name="Land M."/>
            <person name="Hauser L."/>
            <person name="Chang Y.-J."/>
            <person name="Jeffries C.D."/>
            <person name="Chain P."/>
            <person name="Brettin T."/>
            <person name="Detter J.C."/>
            <person name="Schuetze A."/>
            <person name="Rohde M."/>
            <person name="Tindall B.J."/>
            <person name="Goeker M."/>
            <person name="Bristow J."/>
            <person name="Eisen J.A."/>
            <person name="Markowitz V."/>
            <person name="Hugenholtz P."/>
            <person name="Kyrpides N.C."/>
            <person name="Klenk H.-P."/>
            <person name="Chen F."/>
        </authorList>
    </citation>
    <scope>NUCLEOTIDE SEQUENCE [LARGE SCALE GENOMIC DNA]</scope>
    <source>
        <strain evidence="4">ATCC 33905 / DSM 74 / LMG 10896 / Claus 1</strain>
    </source>
</reference>
<evidence type="ECO:0000259" key="2">
    <source>
        <dbReference type="Pfam" id="PF14339"/>
    </source>
</evidence>
<name>D2QTS3_SPILD</name>
<dbReference type="SUPFAM" id="SSF101898">
    <property type="entry name" value="NHL repeat"/>
    <property type="match status" value="1"/>
</dbReference>
<proteinExistence type="predicted"/>
<feature type="signal peptide" evidence="1">
    <location>
        <begin position="1"/>
        <end position="26"/>
    </location>
</feature>
<accession>D2QTS3</accession>
<dbReference type="STRING" id="504472.Slin_6246"/>
<dbReference type="AlphaFoldDB" id="D2QTS3"/>